<dbReference type="RefSeq" id="WP_026632537.1">
    <property type="nucleotide sequence ID" value="NZ_CP099631.1"/>
</dbReference>
<keyword evidence="1" id="KW-0614">Plasmid</keyword>
<geneLocation type="plasmid" evidence="1 2">
    <name>unnamed</name>
</geneLocation>
<dbReference type="Proteomes" id="UP001055420">
    <property type="component" value="Plasmid unnamed"/>
</dbReference>
<reference evidence="1" key="1">
    <citation type="submission" date="2022-06" db="EMBL/GenBank/DDBJ databases">
        <title>Novel species in genus Dyadobacter.</title>
        <authorList>
            <person name="Ma C."/>
        </authorList>
    </citation>
    <scope>NUCLEOTIDE SEQUENCE</scope>
    <source>
        <strain evidence="1">CY22</strain>
        <plasmid evidence="1">unnamed</plasmid>
    </source>
</reference>
<gene>
    <name evidence="1" type="ORF">NFI80_25390</name>
</gene>
<evidence type="ECO:0000313" key="2">
    <source>
        <dbReference type="Proteomes" id="UP001055420"/>
    </source>
</evidence>
<organism evidence="1 2">
    <name type="scientific">Dyadobacter chenhuakuii</name>
    <dbReference type="NCBI Taxonomy" id="2909339"/>
    <lineage>
        <taxon>Bacteria</taxon>
        <taxon>Pseudomonadati</taxon>
        <taxon>Bacteroidota</taxon>
        <taxon>Cytophagia</taxon>
        <taxon>Cytophagales</taxon>
        <taxon>Spirosomataceae</taxon>
        <taxon>Dyadobacter</taxon>
    </lineage>
</organism>
<protein>
    <submittedName>
        <fullName evidence="1">Uncharacterized protein</fullName>
    </submittedName>
</protein>
<name>A0ABY5EA67_9BACT</name>
<sequence length="132" mass="15093">MFLRAMYARLYIMVNLTGRIYSSLKVEQYEVFKANLPRTMQYIPLTQLRNDESACKAIFELVTAGCGPTEFGYVEDSELGYITLWEKYGSGSTRHIHISNDGSIEHYFGDELEPVGNVFKLVDQIRMLGYSA</sequence>
<accession>A0ABY5EA67</accession>
<keyword evidence="2" id="KW-1185">Reference proteome</keyword>
<proteinExistence type="predicted"/>
<evidence type="ECO:0000313" key="1">
    <source>
        <dbReference type="EMBL" id="UTM21810.1"/>
    </source>
</evidence>
<dbReference type="EMBL" id="CP099631">
    <property type="protein sequence ID" value="UTM21810.1"/>
    <property type="molecule type" value="Genomic_DNA"/>
</dbReference>